<keyword evidence="1" id="KW-0732">Signal</keyword>
<dbReference type="AlphaFoldDB" id="A0AAD3HBP6"/>
<name>A0AAD3HBP6_9STRA</name>
<reference evidence="2 3" key="1">
    <citation type="journal article" date="2021" name="Sci. Rep.">
        <title>The genome of the diatom Chaetoceros tenuissimus carries an ancient integrated fragment of an extant virus.</title>
        <authorList>
            <person name="Hongo Y."/>
            <person name="Kimura K."/>
            <person name="Takaki Y."/>
            <person name="Yoshida Y."/>
            <person name="Baba S."/>
            <person name="Kobayashi G."/>
            <person name="Nagasaki K."/>
            <person name="Hano T."/>
            <person name="Tomaru Y."/>
        </authorList>
    </citation>
    <scope>NUCLEOTIDE SEQUENCE [LARGE SCALE GENOMIC DNA]</scope>
    <source>
        <strain evidence="2 3">NIES-3715</strain>
    </source>
</reference>
<organism evidence="2 3">
    <name type="scientific">Chaetoceros tenuissimus</name>
    <dbReference type="NCBI Taxonomy" id="426638"/>
    <lineage>
        <taxon>Eukaryota</taxon>
        <taxon>Sar</taxon>
        <taxon>Stramenopiles</taxon>
        <taxon>Ochrophyta</taxon>
        <taxon>Bacillariophyta</taxon>
        <taxon>Coscinodiscophyceae</taxon>
        <taxon>Chaetocerotophycidae</taxon>
        <taxon>Chaetocerotales</taxon>
        <taxon>Chaetocerotaceae</taxon>
        <taxon>Chaetoceros</taxon>
    </lineage>
</organism>
<feature type="signal peptide" evidence="1">
    <location>
        <begin position="1"/>
        <end position="20"/>
    </location>
</feature>
<protein>
    <recommendedName>
        <fullName evidence="4">Plastid lipid-associated protein/fibrillin conserved domain-containing protein</fullName>
    </recommendedName>
</protein>
<keyword evidence="3" id="KW-1185">Reference proteome</keyword>
<dbReference type="Proteomes" id="UP001054902">
    <property type="component" value="Unassembled WGS sequence"/>
</dbReference>
<accession>A0AAD3HBP6</accession>
<evidence type="ECO:0000256" key="1">
    <source>
        <dbReference type="SAM" id="SignalP"/>
    </source>
</evidence>
<feature type="chain" id="PRO_5042265416" description="Plastid lipid-associated protein/fibrillin conserved domain-containing protein" evidence="1">
    <location>
        <begin position="21"/>
        <end position="274"/>
    </location>
</feature>
<proteinExistence type="predicted"/>
<sequence length="274" mass="29666">MKIITIFSFASLLSASTVEALSANQRRTSQTISRRGALITSITSAAAVIITPKEEARAATFGDVTAELQNSGSMPKERLDLLNAINRKASDDEVMQAISNIELIDPSNGKAATSEFLGGEWELIYSVNAESFSPLLNLPKPIRPSSFQLLGDSAKPVVGDGRIAQLLNFPIIPLSIILSSGAFPYEKDSSVLEIFPPFRLEAKLGGSNFKLVESGSDADFRALNARSLEAQEAGRNLYKQRYLENTGKKGDLRISEVIAGDPVLVGVIFIHRRL</sequence>
<comment type="caution">
    <text evidence="2">The sequence shown here is derived from an EMBL/GenBank/DDBJ whole genome shotgun (WGS) entry which is preliminary data.</text>
</comment>
<gene>
    <name evidence="2" type="ORF">CTEN210_13867</name>
</gene>
<evidence type="ECO:0008006" key="4">
    <source>
        <dbReference type="Google" id="ProtNLM"/>
    </source>
</evidence>
<dbReference type="EMBL" id="BLLK01000058">
    <property type="protein sequence ID" value="GFH57391.1"/>
    <property type="molecule type" value="Genomic_DNA"/>
</dbReference>
<evidence type="ECO:0000313" key="3">
    <source>
        <dbReference type="Proteomes" id="UP001054902"/>
    </source>
</evidence>
<evidence type="ECO:0000313" key="2">
    <source>
        <dbReference type="EMBL" id="GFH57391.1"/>
    </source>
</evidence>